<evidence type="ECO:0000256" key="2">
    <source>
        <dbReference type="ARBA" id="ARBA00005712"/>
    </source>
</evidence>
<dbReference type="CDD" id="cd12152">
    <property type="entry name" value="F1-ATPase_delta"/>
    <property type="match status" value="1"/>
</dbReference>
<dbReference type="PANTHER" id="PTHR13822">
    <property type="entry name" value="ATP SYNTHASE DELTA/EPSILON CHAIN"/>
    <property type="match status" value="1"/>
</dbReference>
<dbReference type="GO" id="GO:0005743">
    <property type="term" value="C:mitochondrial inner membrane"/>
    <property type="evidence" value="ECO:0007669"/>
    <property type="project" value="UniProtKB-SubCell"/>
</dbReference>
<dbReference type="SUPFAM" id="SSF51344">
    <property type="entry name" value="Epsilon subunit of F1F0-ATP synthase N-terminal domain"/>
    <property type="match status" value="1"/>
</dbReference>
<dbReference type="GO" id="GO:0045259">
    <property type="term" value="C:proton-transporting ATP synthase complex"/>
    <property type="evidence" value="ECO:0007669"/>
    <property type="project" value="UniProtKB-KW"/>
</dbReference>
<evidence type="ECO:0000256" key="9">
    <source>
        <dbReference type="ARBA" id="ARBA00023136"/>
    </source>
</evidence>
<dbReference type="PANTHER" id="PTHR13822:SF7">
    <property type="entry name" value="ATP SYNTHASE SUBUNIT DELTA, MITOCHONDRIAL"/>
    <property type="match status" value="1"/>
</dbReference>
<reference evidence="16" key="1">
    <citation type="submission" date="2017-02" db="UniProtKB">
        <authorList>
            <consortium name="WormBaseParasite"/>
        </authorList>
    </citation>
    <scope>IDENTIFICATION</scope>
</reference>
<evidence type="ECO:0000256" key="11">
    <source>
        <dbReference type="ARBA" id="ARBA00023310"/>
    </source>
</evidence>
<sequence length="169" mass="18068">MASRLVRVGCRLPRLLAFRSAATAAQEQQPAYHNDQLRLTFASPEKAFFTDEVVKQVDVPTMAGMIGLLAKHVPVLGVLKPGVVAVTNNEGTVMKKFVSSGTVAMNPDGSCQLLAEVAIDIDEIDVVMVKQEMDAAVRLLQEDSSDVGKAEANIMIEVCEALLKAASGQ</sequence>
<keyword evidence="4" id="KW-0375">Hydrogen ion transport</keyword>
<dbReference type="EMBL" id="UXUI01007748">
    <property type="protein sequence ID" value="VDD89294.1"/>
    <property type="molecule type" value="Genomic_DNA"/>
</dbReference>
<comment type="similarity">
    <text evidence="2">Belongs to the ATPase epsilon chain family.</text>
</comment>
<evidence type="ECO:0000313" key="16">
    <source>
        <dbReference type="WBParaSite" id="EVEC_0000433701-mRNA-1"/>
    </source>
</evidence>
<keyword evidence="10" id="KW-0139">CF(1)</keyword>
<comment type="subcellular location">
    <subcellularLocation>
        <location evidence="1">Mitochondrion inner membrane</location>
    </subcellularLocation>
</comment>
<evidence type="ECO:0000256" key="5">
    <source>
        <dbReference type="ARBA" id="ARBA00022792"/>
    </source>
</evidence>
<gene>
    <name evidence="14" type="ORF">EVEC_LOCUS4045</name>
</gene>
<dbReference type="AlphaFoldDB" id="A0A0N4V2T9"/>
<keyword evidence="5" id="KW-0999">Mitochondrion inner membrane</keyword>
<name>A0A0N4V2T9_ENTVE</name>
<evidence type="ECO:0000256" key="3">
    <source>
        <dbReference type="ARBA" id="ARBA00022448"/>
    </source>
</evidence>
<keyword evidence="9" id="KW-0472">Membrane</keyword>
<accession>A0A0N4V2T9</accession>
<evidence type="ECO:0000256" key="4">
    <source>
        <dbReference type="ARBA" id="ARBA00022781"/>
    </source>
</evidence>
<dbReference type="HAMAP" id="MF_00530">
    <property type="entry name" value="ATP_synth_epsil_bac"/>
    <property type="match status" value="1"/>
</dbReference>
<keyword evidence="6" id="KW-0809">Transit peptide</keyword>
<proteinExistence type="inferred from homology"/>
<evidence type="ECO:0000256" key="7">
    <source>
        <dbReference type="ARBA" id="ARBA00023065"/>
    </source>
</evidence>
<dbReference type="FunFam" id="2.60.15.10:FF:000004">
    <property type="entry name" value="ATP synthase subunit delta, mitochondrial"/>
    <property type="match status" value="1"/>
</dbReference>
<dbReference type="Gene3D" id="2.60.15.10">
    <property type="entry name" value="F0F1 ATP synthase delta/epsilon subunit, N-terminal"/>
    <property type="match status" value="1"/>
</dbReference>
<dbReference type="InterPro" id="IPR036771">
    <property type="entry name" value="ATPsynth_dsu/esu_N"/>
</dbReference>
<dbReference type="STRING" id="51028.A0A0N4V2T9"/>
<evidence type="ECO:0000256" key="12">
    <source>
        <dbReference type="ARBA" id="ARBA00031669"/>
    </source>
</evidence>
<dbReference type="WBParaSite" id="EVEC_0000433701-mRNA-1">
    <property type="protein sequence ID" value="EVEC_0000433701-mRNA-1"/>
    <property type="gene ID" value="EVEC_0000433701"/>
</dbReference>
<evidence type="ECO:0000259" key="13">
    <source>
        <dbReference type="Pfam" id="PF02823"/>
    </source>
</evidence>
<evidence type="ECO:0000313" key="15">
    <source>
        <dbReference type="Proteomes" id="UP000274131"/>
    </source>
</evidence>
<keyword evidence="8" id="KW-0496">Mitochondrion</keyword>
<evidence type="ECO:0000256" key="8">
    <source>
        <dbReference type="ARBA" id="ARBA00023128"/>
    </source>
</evidence>
<reference evidence="14 15" key="2">
    <citation type="submission" date="2018-10" db="EMBL/GenBank/DDBJ databases">
        <authorList>
            <consortium name="Pathogen Informatics"/>
        </authorList>
    </citation>
    <scope>NUCLEOTIDE SEQUENCE [LARGE SCALE GENOMIC DNA]</scope>
</reference>
<evidence type="ECO:0000256" key="10">
    <source>
        <dbReference type="ARBA" id="ARBA00023196"/>
    </source>
</evidence>
<keyword evidence="7" id="KW-0406">Ion transport</keyword>
<evidence type="ECO:0000313" key="14">
    <source>
        <dbReference type="EMBL" id="VDD89294.1"/>
    </source>
</evidence>
<dbReference type="OrthoDB" id="270171at2759"/>
<dbReference type="Proteomes" id="UP000274131">
    <property type="component" value="Unassembled WGS sequence"/>
</dbReference>
<dbReference type="GO" id="GO:0046933">
    <property type="term" value="F:proton-transporting ATP synthase activity, rotational mechanism"/>
    <property type="evidence" value="ECO:0007669"/>
    <property type="project" value="InterPro"/>
</dbReference>
<evidence type="ECO:0000256" key="1">
    <source>
        <dbReference type="ARBA" id="ARBA00004273"/>
    </source>
</evidence>
<keyword evidence="15" id="KW-1185">Reference proteome</keyword>
<keyword evidence="3" id="KW-0813">Transport</keyword>
<evidence type="ECO:0000256" key="6">
    <source>
        <dbReference type="ARBA" id="ARBA00022946"/>
    </source>
</evidence>
<organism evidence="16">
    <name type="scientific">Enterobius vermicularis</name>
    <name type="common">Human pinworm</name>
    <dbReference type="NCBI Taxonomy" id="51028"/>
    <lineage>
        <taxon>Eukaryota</taxon>
        <taxon>Metazoa</taxon>
        <taxon>Ecdysozoa</taxon>
        <taxon>Nematoda</taxon>
        <taxon>Chromadorea</taxon>
        <taxon>Rhabditida</taxon>
        <taxon>Spirurina</taxon>
        <taxon>Oxyuridomorpha</taxon>
        <taxon>Oxyuroidea</taxon>
        <taxon>Oxyuridae</taxon>
        <taxon>Enterobius</taxon>
    </lineage>
</organism>
<feature type="domain" description="ATP synthase F1 complex delta/epsilon subunit N-terminal" evidence="13">
    <location>
        <begin position="37"/>
        <end position="117"/>
    </location>
</feature>
<protein>
    <recommendedName>
        <fullName evidence="12">F-ATPase delta subunit</fullName>
    </recommendedName>
</protein>
<dbReference type="InterPro" id="IPR020546">
    <property type="entry name" value="ATP_synth_F1_dsu/esu_N"/>
</dbReference>
<dbReference type="InterPro" id="IPR001469">
    <property type="entry name" value="ATP_synth_F1_dsu/esu"/>
</dbReference>
<dbReference type="Gene3D" id="1.20.5.440">
    <property type="entry name" value="ATP synthase delta/epsilon subunit, C-terminal domain"/>
    <property type="match status" value="1"/>
</dbReference>
<dbReference type="Pfam" id="PF02823">
    <property type="entry name" value="ATP-synt_DE_N"/>
    <property type="match status" value="1"/>
</dbReference>
<keyword evidence="11" id="KW-0066">ATP synthesis</keyword>